<dbReference type="AlphaFoldDB" id="A0A3A8F152"/>
<dbReference type="Pfam" id="PF08327">
    <property type="entry name" value="AHSA1"/>
    <property type="match status" value="1"/>
</dbReference>
<sequence>MITLQYEIDIDANAQKVWNVMWDTHTYSQWTRFFSPSSRMQSDWKIGGETLFQDASGDGMLATITELEQFKKVVFQHQGMLKNGVVDRSSEDAQQCCGSLEQYFLSEHNGVTHLFAQVDTSEQYKTIMDQGFQQGFAVIKQLAEEK</sequence>
<dbReference type="CDD" id="cd07814">
    <property type="entry name" value="SRPBCC_CalC_Aha1-like"/>
    <property type="match status" value="1"/>
</dbReference>
<organism evidence="3 4">
    <name type="scientific">Acinetobacter rongchengensis</name>
    <dbReference type="NCBI Taxonomy" id="2419601"/>
    <lineage>
        <taxon>Bacteria</taxon>
        <taxon>Pseudomonadati</taxon>
        <taxon>Pseudomonadota</taxon>
        <taxon>Gammaproteobacteria</taxon>
        <taxon>Moraxellales</taxon>
        <taxon>Moraxellaceae</taxon>
        <taxon>Acinetobacter</taxon>
    </lineage>
</organism>
<dbReference type="RefSeq" id="WP_120382857.1">
    <property type="nucleotide sequence ID" value="NZ_RAXT01000003.1"/>
</dbReference>
<reference evidence="3 4" key="1">
    <citation type="submission" date="2018-09" db="EMBL/GenBank/DDBJ databases">
        <title>The draft genome of Acinetobacter spp. strains.</title>
        <authorList>
            <person name="Qin J."/>
            <person name="Feng Y."/>
            <person name="Zong Z."/>
        </authorList>
    </citation>
    <scope>NUCLEOTIDE SEQUENCE [LARGE SCALE GENOMIC DNA]</scope>
    <source>
        <strain evidence="3 4">WCHAc060115</strain>
    </source>
</reference>
<keyword evidence="4" id="KW-1185">Reference proteome</keyword>
<evidence type="ECO:0000259" key="2">
    <source>
        <dbReference type="Pfam" id="PF08327"/>
    </source>
</evidence>
<comment type="caution">
    <text evidence="3">The sequence shown here is derived from an EMBL/GenBank/DDBJ whole genome shotgun (WGS) entry which is preliminary data.</text>
</comment>
<protein>
    <submittedName>
        <fullName evidence="3">SRPBCC domain-containing protein</fullName>
    </submittedName>
</protein>
<name>A0A3A8F152_9GAMM</name>
<dbReference type="InterPro" id="IPR023393">
    <property type="entry name" value="START-like_dom_sf"/>
</dbReference>
<evidence type="ECO:0000313" key="4">
    <source>
        <dbReference type="Proteomes" id="UP000280405"/>
    </source>
</evidence>
<dbReference type="Proteomes" id="UP000280405">
    <property type="component" value="Unassembled WGS sequence"/>
</dbReference>
<dbReference type="OrthoDB" id="6388102at2"/>
<evidence type="ECO:0000313" key="3">
    <source>
        <dbReference type="EMBL" id="RKG40059.1"/>
    </source>
</evidence>
<evidence type="ECO:0000256" key="1">
    <source>
        <dbReference type="ARBA" id="ARBA00006817"/>
    </source>
</evidence>
<accession>A0A3A8F152</accession>
<dbReference type="EMBL" id="RAXT01000003">
    <property type="protein sequence ID" value="RKG40059.1"/>
    <property type="molecule type" value="Genomic_DNA"/>
</dbReference>
<dbReference type="SUPFAM" id="SSF55961">
    <property type="entry name" value="Bet v1-like"/>
    <property type="match status" value="1"/>
</dbReference>
<comment type="similarity">
    <text evidence="1">Belongs to the AHA1 family.</text>
</comment>
<feature type="domain" description="Activator of Hsp90 ATPase homologue 1/2-like C-terminal" evidence="2">
    <location>
        <begin position="11"/>
        <end position="142"/>
    </location>
</feature>
<gene>
    <name evidence="3" type="ORF">D7V20_03010</name>
</gene>
<dbReference type="Gene3D" id="3.30.530.20">
    <property type="match status" value="1"/>
</dbReference>
<dbReference type="InterPro" id="IPR013538">
    <property type="entry name" value="ASHA1/2-like_C"/>
</dbReference>
<proteinExistence type="inferred from homology"/>